<organism evidence="1 3">
    <name type="scientific">Cryobacterium roopkundense</name>
    <dbReference type="NCBI Taxonomy" id="1001240"/>
    <lineage>
        <taxon>Bacteria</taxon>
        <taxon>Bacillati</taxon>
        <taxon>Actinomycetota</taxon>
        <taxon>Actinomycetes</taxon>
        <taxon>Micrococcales</taxon>
        <taxon>Microbacteriaceae</taxon>
        <taxon>Cryobacterium</taxon>
    </lineage>
</organism>
<evidence type="ECO:0000313" key="2">
    <source>
        <dbReference type="EMBL" id="MBB5643541.1"/>
    </source>
</evidence>
<dbReference type="EMBL" id="JACHBQ010000001">
    <property type="protein sequence ID" value="MBB5643541.1"/>
    <property type="molecule type" value="Genomic_DNA"/>
</dbReference>
<sequence>MARRFHLSVISLQGSGFLPTIIALITTIGAEEHESAQKRGIKAAEIEHMASSFNKTQFEQAIRFVTSARPQEEQDKETKTP</sequence>
<keyword evidence="3" id="KW-1185">Reference proteome</keyword>
<reference evidence="1 3" key="1">
    <citation type="submission" date="2014-08" db="EMBL/GenBank/DDBJ databases">
        <authorList>
            <person name="Sisinthy S."/>
        </authorList>
    </citation>
    <scope>NUCLEOTIDE SEQUENCE [LARGE SCALE GENOMIC DNA]</scope>
    <source>
        <strain evidence="1 3">RuG17</strain>
    </source>
</reference>
<reference evidence="2 4" key="2">
    <citation type="submission" date="2020-08" db="EMBL/GenBank/DDBJ databases">
        <title>Sequencing the genomes of 1000 actinobacteria strains.</title>
        <authorList>
            <person name="Klenk H.-P."/>
        </authorList>
    </citation>
    <scope>NUCLEOTIDE SEQUENCE [LARGE SCALE GENOMIC DNA]</scope>
    <source>
        <strain evidence="2 4">DSM 21065</strain>
    </source>
</reference>
<proteinExistence type="predicted"/>
<protein>
    <submittedName>
        <fullName evidence="1">Uncharacterized protein</fullName>
    </submittedName>
</protein>
<dbReference type="EMBL" id="JPXF01000101">
    <property type="protein sequence ID" value="KGJ72069.1"/>
    <property type="molecule type" value="Genomic_DNA"/>
</dbReference>
<evidence type="ECO:0000313" key="1">
    <source>
        <dbReference type="EMBL" id="KGJ72069.1"/>
    </source>
</evidence>
<evidence type="ECO:0000313" key="4">
    <source>
        <dbReference type="Proteomes" id="UP000561726"/>
    </source>
</evidence>
<name>A0A099J0X4_9MICO</name>
<dbReference type="RefSeq" id="WP_035839100.1">
    <property type="nucleotide sequence ID" value="NZ_JACHBQ010000001.1"/>
</dbReference>
<dbReference type="OrthoDB" id="3182374at2"/>
<dbReference type="AlphaFoldDB" id="A0A099J0X4"/>
<comment type="caution">
    <text evidence="1">The sequence shown here is derived from an EMBL/GenBank/DDBJ whole genome shotgun (WGS) entry which is preliminary data.</text>
</comment>
<evidence type="ECO:0000313" key="3">
    <source>
        <dbReference type="Proteomes" id="UP000029864"/>
    </source>
</evidence>
<dbReference type="Proteomes" id="UP000561726">
    <property type="component" value="Unassembled WGS sequence"/>
</dbReference>
<accession>A0A099J0X4</accession>
<dbReference type="Proteomes" id="UP000029864">
    <property type="component" value="Unassembled WGS sequence"/>
</dbReference>
<gene>
    <name evidence="2" type="ORF">BJ997_004089</name>
    <name evidence="1" type="ORF">GY21_17885</name>
</gene>